<dbReference type="PANTHER" id="PTHR21346:SF10">
    <property type="entry name" value="TRANSMEMBRANE PROTEIN"/>
    <property type="match status" value="1"/>
</dbReference>
<name>A0A847UGP7_9EURY</name>
<feature type="transmembrane region" description="Helical" evidence="6">
    <location>
        <begin position="37"/>
        <end position="55"/>
    </location>
</feature>
<proteinExistence type="inferred from homology"/>
<evidence type="ECO:0000313" key="7">
    <source>
        <dbReference type="EMBL" id="NLV10750.1"/>
    </source>
</evidence>
<dbReference type="AlphaFoldDB" id="A0A847UGP7"/>
<keyword evidence="4 6" id="KW-1133">Transmembrane helix</keyword>
<dbReference type="OrthoDB" id="168550at2157"/>
<sequence length="115" mass="11576">MIELPLQLELPGLQQVGLEVGGGAVIGGVIGFAAKKVAKLIAILVGLELALFKFLETRGILEVNWSAISGTAGNVSSAAGETAGAQPPGWVMSLLSALPVSAGFTGGFLVGFRKG</sequence>
<dbReference type="EMBL" id="WOYG01000001">
    <property type="protein sequence ID" value="NLV10750.1"/>
    <property type="molecule type" value="Genomic_DNA"/>
</dbReference>
<dbReference type="Pfam" id="PF04930">
    <property type="entry name" value="FUN14"/>
    <property type="match status" value="1"/>
</dbReference>
<evidence type="ECO:0000256" key="2">
    <source>
        <dbReference type="ARBA" id="ARBA00009160"/>
    </source>
</evidence>
<comment type="subcellular location">
    <subcellularLocation>
        <location evidence="1">Membrane</location>
    </subcellularLocation>
</comment>
<protein>
    <recommendedName>
        <fullName evidence="9">FUN14 family protein</fullName>
    </recommendedName>
</protein>
<evidence type="ECO:0000256" key="1">
    <source>
        <dbReference type="ARBA" id="ARBA00004370"/>
    </source>
</evidence>
<gene>
    <name evidence="7" type="ORF">GOC74_12530</name>
</gene>
<organism evidence="7 8">
    <name type="scientific">Halomicrobium mukohataei</name>
    <dbReference type="NCBI Taxonomy" id="57705"/>
    <lineage>
        <taxon>Archaea</taxon>
        <taxon>Methanobacteriati</taxon>
        <taxon>Methanobacteriota</taxon>
        <taxon>Stenosarchaea group</taxon>
        <taxon>Halobacteria</taxon>
        <taxon>Halobacteriales</taxon>
        <taxon>Haloarculaceae</taxon>
        <taxon>Halomicrobium</taxon>
    </lineage>
</organism>
<evidence type="ECO:0000256" key="4">
    <source>
        <dbReference type="ARBA" id="ARBA00022989"/>
    </source>
</evidence>
<feature type="transmembrane region" description="Helical" evidence="6">
    <location>
        <begin position="90"/>
        <end position="112"/>
    </location>
</feature>
<evidence type="ECO:0000256" key="5">
    <source>
        <dbReference type="ARBA" id="ARBA00023136"/>
    </source>
</evidence>
<dbReference type="RefSeq" id="WP_153553516.1">
    <property type="nucleotide sequence ID" value="NZ_WOYG01000001.1"/>
</dbReference>
<evidence type="ECO:0000256" key="6">
    <source>
        <dbReference type="SAM" id="Phobius"/>
    </source>
</evidence>
<dbReference type="PANTHER" id="PTHR21346">
    <property type="entry name" value="FUN14 DOMAIN CONTAINING"/>
    <property type="match status" value="1"/>
</dbReference>
<evidence type="ECO:0000256" key="3">
    <source>
        <dbReference type="ARBA" id="ARBA00022692"/>
    </source>
</evidence>
<accession>A0A847UGP7</accession>
<feature type="transmembrane region" description="Helical" evidence="6">
    <location>
        <begin position="12"/>
        <end position="30"/>
    </location>
</feature>
<comment type="similarity">
    <text evidence="2">Belongs to the FUN14 family.</text>
</comment>
<dbReference type="Proteomes" id="UP000608662">
    <property type="component" value="Unassembled WGS sequence"/>
</dbReference>
<keyword evidence="5 6" id="KW-0472">Membrane</keyword>
<comment type="caution">
    <text evidence="7">The sequence shown here is derived from an EMBL/GenBank/DDBJ whole genome shotgun (WGS) entry which is preliminary data.</text>
</comment>
<evidence type="ECO:0008006" key="9">
    <source>
        <dbReference type="Google" id="ProtNLM"/>
    </source>
</evidence>
<keyword evidence="3 6" id="KW-0812">Transmembrane</keyword>
<dbReference type="GeneID" id="42367302"/>
<dbReference type="GO" id="GO:0016020">
    <property type="term" value="C:membrane"/>
    <property type="evidence" value="ECO:0007669"/>
    <property type="project" value="UniProtKB-SubCell"/>
</dbReference>
<evidence type="ECO:0000313" key="8">
    <source>
        <dbReference type="Proteomes" id="UP000608662"/>
    </source>
</evidence>
<reference evidence="7" key="1">
    <citation type="submission" date="2019-12" db="EMBL/GenBank/DDBJ databases">
        <title>Whole-genome sequence of Halomicrobium mukohataei pws1.</title>
        <authorList>
            <person name="Verma D.K."/>
            <person name="Gopal K."/>
            <person name="Prasad E.S."/>
        </authorList>
    </citation>
    <scope>NUCLEOTIDE SEQUENCE</scope>
    <source>
        <strain evidence="7">Pws1</strain>
    </source>
</reference>
<dbReference type="InterPro" id="IPR007014">
    <property type="entry name" value="FUN14"/>
</dbReference>